<feature type="modified residue" description="4-aspartylphosphate" evidence="6">
    <location>
        <position position="52"/>
    </location>
</feature>
<keyword evidence="2" id="KW-0902">Two-component regulatory system</keyword>
<dbReference type="SUPFAM" id="SSF52172">
    <property type="entry name" value="CheY-like"/>
    <property type="match status" value="1"/>
</dbReference>
<evidence type="ECO:0000313" key="10">
    <source>
        <dbReference type="EMBL" id="AUX43408.1"/>
    </source>
</evidence>
<evidence type="ECO:0000256" key="1">
    <source>
        <dbReference type="ARBA" id="ARBA00022553"/>
    </source>
</evidence>
<feature type="domain" description="Response regulatory" evidence="8">
    <location>
        <begin position="3"/>
        <end position="117"/>
    </location>
</feature>
<evidence type="ECO:0000259" key="9">
    <source>
        <dbReference type="PROSITE" id="PS51755"/>
    </source>
</evidence>
<keyword evidence="3" id="KW-0805">Transcription regulation</keyword>
<proteinExistence type="predicted"/>
<evidence type="ECO:0000256" key="5">
    <source>
        <dbReference type="ARBA" id="ARBA00023163"/>
    </source>
</evidence>
<dbReference type="InterPro" id="IPR016032">
    <property type="entry name" value="Sig_transdc_resp-reg_C-effctor"/>
</dbReference>
<feature type="domain" description="OmpR/PhoB-type" evidence="9">
    <location>
        <begin position="130"/>
        <end position="229"/>
    </location>
</feature>
<dbReference type="InterPro" id="IPR011006">
    <property type="entry name" value="CheY-like_superfamily"/>
</dbReference>
<protein>
    <submittedName>
        <fullName evidence="10">Transcriptional regulator</fullName>
    </submittedName>
</protein>
<reference evidence="10 11" key="1">
    <citation type="submission" date="2015-09" db="EMBL/GenBank/DDBJ databases">
        <title>Sorangium comparison.</title>
        <authorList>
            <person name="Zaburannyi N."/>
            <person name="Bunk B."/>
            <person name="Overmann J."/>
            <person name="Mueller R."/>
        </authorList>
    </citation>
    <scope>NUCLEOTIDE SEQUENCE [LARGE SCALE GENOMIC DNA]</scope>
    <source>
        <strain evidence="10 11">So ce26</strain>
    </source>
</reference>
<keyword evidence="4 7" id="KW-0238">DNA-binding</keyword>
<dbReference type="EMBL" id="CP012673">
    <property type="protein sequence ID" value="AUX43408.1"/>
    <property type="molecule type" value="Genomic_DNA"/>
</dbReference>
<dbReference type="PROSITE" id="PS50110">
    <property type="entry name" value="RESPONSE_REGULATORY"/>
    <property type="match status" value="1"/>
</dbReference>
<evidence type="ECO:0000256" key="3">
    <source>
        <dbReference type="ARBA" id="ARBA00023015"/>
    </source>
</evidence>
<dbReference type="PANTHER" id="PTHR48111:SF21">
    <property type="entry name" value="DNA-BINDING DUAL MASTER TRANSCRIPTIONAL REGULATOR RPAA"/>
    <property type="match status" value="1"/>
</dbReference>
<dbReference type="Pfam" id="PF00072">
    <property type="entry name" value="Response_reg"/>
    <property type="match status" value="1"/>
</dbReference>
<dbReference type="OrthoDB" id="2181430at2"/>
<dbReference type="GO" id="GO:0000976">
    <property type="term" value="F:transcription cis-regulatory region binding"/>
    <property type="evidence" value="ECO:0007669"/>
    <property type="project" value="TreeGrafter"/>
</dbReference>
<dbReference type="RefSeq" id="WP_104982087.1">
    <property type="nucleotide sequence ID" value="NZ_CP012673.1"/>
</dbReference>
<dbReference type="GO" id="GO:0000156">
    <property type="term" value="F:phosphorelay response regulator activity"/>
    <property type="evidence" value="ECO:0007669"/>
    <property type="project" value="TreeGrafter"/>
</dbReference>
<dbReference type="GO" id="GO:0005829">
    <property type="term" value="C:cytosol"/>
    <property type="evidence" value="ECO:0007669"/>
    <property type="project" value="TreeGrafter"/>
</dbReference>
<gene>
    <name evidence="10" type="primary">ompR</name>
    <name evidence="10" type="ORF">SOCE26_048560</name>
</gene>
<organism evidence="10 11">
    <name type="scientific">Sorangium cellulosum</name>
    <name type="common">Polyangium cellulosum</name>
    <dbReference type="NCBI Taxonomy" id="56"/>
    <lineage>
        <taxon>Bacteria</taxon>
        <taxon>Pseudomonadati</taxon>
        <taxon>Myxococcota</taxon>
        <taxon>Polyangia</taxon>
        <taxon>Polyangiales</taxon>
        <taxon>Polyangiaceae</taxon>
        <taxon>Sorangium</taxon>
    </lineage>
</organism>
<dbReference type="CDD" id="cd00383">
    <property type="entry name" value="trans_reg_C"/>
    <property type="match status" value="1"/>
</dbReference>
<evidence type="ECO:0000256" key="7">
    <source>
        <dbReference type="PROSITE-ProRule" id="PRU01091"/>
    </source>
</evidence>
<dbReference type="GO" id="GO:0006355">
    <property type="term" value="P:regulation of DNA-templated transcription"/>
    <property type="evidence" value="ECO:0007669"/>
    <property type="project" value="InterPro"/>
</dbReference>
<dbReference type="PROSITE" id="PS51755">
    <property type="entry name" value="OMPR_PHOB"/>
    <property type="match status" value="1"/>
</dbReference>
<dbReference type="PANTHER" id="PTHR48111">
    <property type="entry name" value="REGULATOR OF RPOS"/>
    <property type="match status" value="1"/>
</dbReference>
<keyword evidence="1 6" id="KW-0597">Phosphoprotein</keyword>
<dbReference type="Gene3D" id="3.40.50.2300">
    <property type="match status" value="1"/>
</dbReference>
<evidence type="ECO:0000256" key="4">
    <source>
        <dbReference type="ARBA" id="ARBA00023125"/>
    </source>
</evidence>
<evidence type="ECO:0000256" key="6">
    <source>
        <dbReference type="PROSITE-ProRule" id="PRU00169"/>
    </source>
</evidence>
<dbReference type="SUPFAM" id="SSF46894">
    <property type="entry name" value="C-terminal effector domain of the bipartite response regulators"/>
    <property type="match status" value="1"/>
</dbReference>
<dbReference type="AlphaFoldDB" id="A0A2L0EVS7"/>
<dbReference type="SMART" id="SM00862">
    <property type="entry name" value="Trans_reg_C"/>
    <property type="match status" value="1"/>
</dbReference>
<dbReference type="Gene3D" id="6.10.250.690">
    <property type="match status" value="1"/>
</dbReference>
<dbReference type="InterPro" id="IPR036388">
    <property type="entry name" value="WH-like_DNA-bd_sf"/>
</dbReference>
<evidence type="ECO:0000313" key="11">
    <source>
        <dbReference type="Proteomes" id="UP000238348"/>
    </source>
</evidence>
<accession>A0A2L0EVS7</accession>
<dbReference type="InterPro" id="IPR039420">
    <property type="entry name" value="WalR-like"/>
</dbReference>
<sequence length="232" mass="25566">MARILLADDDASLLDVLALAFEEAGHATLTARDGTTALALIRKERPDAAVCDVNMPGVDGFSLCRRLREQGDLVPLILLTSRDSEIDETLGLDLGADDYIAKPFSMRVLLARVSSLLRREAARRRTEAAPASVGSGPLELSPDRLEVLFHGQAIVTTVTEFRLLEALVRRPGVVLSRARLLAIVRGDDTVVIDRIVDTYVRRLRRKLEQVDPTFDRIETVVGAGYRFRAYGS</sequence>
<feature type="DNA-binding region" description="OmpR/PhoB-type" evidence="7">
    <location>
        <begin position="130"/>
        <end position="229"/>
    </location>
</feature>
<dbReference type="InterPro" id="IPR001867">
    <property type="entry name" value="OmpR/PhoB-type_DNA-bd"/>
</dbReference>
<dbReference type="InterPro" id="IPR001789">
    <property type="entry name" value="Sig_transdc_resp-reg_receiver"/>
</dbReference>
<evidence type="ECO:0000259" key="8">
    <source>
        <dbReference type="PROSITE" id="PS50110"/>
    </source>
</evidence>
<keyword evidence="5" id="KW-0804">Transcription</keyword>
<dbReference type="CDD" id="cd17574">
    <property type="entry name" value="REC_OmpR"/>
    <property type="match status" value="1"/>
</dbReference>
<dbReference type="Gene3D" id="1.10.10.10">
    <property type="entry name" value="Winged helix-like DNA-binding domain superfamily/Winged helix DNA-binding domain"/>
    <property type="match status" value="1"/>
</dbReference>
<dbReference type="Pfam" id="PF00486">
    <property type="entry name" value="Trans_reg_C"/>
    <property type="match status" value="1"/>
</dbReference>
<dbReference type="SMART" id="SM00448">
    <property type="entry name" value="REC"/>
    <property type="match status" value="1"/>
</dbReference>
<dbReference type="Proteomes" id="UP000238348">
    <property type="component" value="Chromosome"/>
</dbReference>
<dbReference type="GO" id="GO:0032993">
    <property type="term" value="C:protein-DNA complex"/>
    <property type="evidence" value="ECO:0007669"/>
    <property type="project" value="TreeGrafter"/>
</dbReference>
<name>A0A2L0EVS7_SORCE</name>
<evidence type="ECO:0000256" key="2">
    <source>
        <dbReference type="ARBA" id="ARBA00023012"/>
    </source>
</evidence>